<feature type="transmembrane region" description="Helical" evidence="1">
    <location>
        <begin position="21"/>
        <end position="44"/>
    </location>
</feature>
<evidence type="ECO:0000313" key="2">
    <source>
        <dbReference type="EMBL" id="UYW00252.1"/>
    </source>
</evidence>
<feature type="transmembrane region" description="Helical" evidence="1">
    <location>
        <begin position="50"/>
        <end position="69"/>
    </location>
</feature>
<gene>
    <name evidence="2" type="ORF">NL394_24185</name>
</gene>
<evidence type="ECO:0000313" key="3">
    <source>
        <dbReference type="Proteomes" id="UP001163293"/>
    </source>
</evidence>
<reference evidence="2" key="1">
    <citation type="submission" date="2022-07" db="EMBL/GenBank/DDBJ databases">
        <authorList>
            <person name="Wu T."/>
        </authorList>
    </citation>
    <scope>NUCLEOTIDE SEQUENCE</scope>
    <source>
        <strain evidence="2">SD-1</strain>
        <plasmid evidence="2">unnamed7</plasmid>
    </source>
</reference>
<dbReference type="NCBIfam" id="NF042935">
    <property type="entry name" value="SCO6880_fam"/>
    <property type="match status" value="1"/>
</dbReference>
<keyword evidence="2" id="KW-0614">Plasmid</keyword>
<keyword evidence="1" id="KW-0812">Transmembrane</keyword>
<evidence type="ECO:0008006" key="4">
    <source>
        <dbReference type="Google" id="ProtNLM"/>
    </source>
</evidence>
<organism evidence="2 3">
    <name type="scientific">Paenarthrobacter ureafaciens</name>
    <dbReference type="NCBI Taxonomy" id="37931"/>
    <lineage>
        <taxon>Bacteria</taxon>
        <taxon>Bacillati</taxon>
        <taxon>Actinomycetota</taxon>
        <taxon>Actinomycetes</taxon>
        <taxon>Micrococcales</taxon>
        <taxon>Micrococcaceae</taxon>
        <taxon>Paenarthrobacter</taxon>
    </lineage>
</organism>
<keyword evidence="3" id="KW-1185">Reference proteome</keyword>
<name>A0AAX3EQ52_PAEUR</name>
<dbReference type="RefSeq" id="WP_264398944.1">
    <property type="nucleotide sequence ID" value="NZ_CP101184.1"/>
</dbReference>
<dbReference type="EMBL" id="CP101192">
    <property type="protein sequence ID" value="UYW00252.1"/>
    <property type="molecule type" value="Genomic_DNA"/>
</dbReference>
<accession>A0AAX3EQ52</accession>
<protein>
    <recommendedName>
        <fullName evidence="4">Integral membrane protein</fullName>
    </recommendedName>
</protein>
<sequence>MSDKKDRVKFGNWLSTAPATVGGLSLIGWACVVLSVMMMVFSFVMGNFGGGFLALLLGLLFTLIFVWRFGELDAGRTIAARVLERVSHARRTASGEAQYRTGMFSSLPAGQLSALPGALANMEELNGLDGEGDPYTLLHHKSVKQIAATLTCVPDGIDLLPQETVDSQVSLFGKWIADLSSDQAIAGATITVDSAYSSKEPLVAKLHSEVAPWAPAVAKEAFKQATDLLPNRYTHTSVHGTVVWSIKNVGESVEEAEAEIVAKLPHHRAALRNAGAGVPVTATSEDLAKVVQVAYNPHLAIEHGTDELLGHENPVRVVDAGPEYFDDFQKRVAFHNGVASMTVMMTIPPRIHITERTFRALFAPQDKFLRKRCTVFYRPKSTGEGFKKAEQLRKAASVSATSKGMASSLDKNKIKLADKTEDNLVEGASMAAFAIMVTVTFEPTEKAYRAATQKLKNLMTDTNLSYRWVDVGVSAAFHTTLPLGILPWKYQSVVDVVAEGL</sequence>
<dbReference type="Proteomes" id="UP001163293">
    <property type="component" value="Plasmid unnamed7"/>
</dbReference>
<dbReference type="AlphaFoldDB" id="A0AAX3EQ52"/>
<keyword evidence="1" id="KW-0472">Membrane</keyword>
<dbReference type="InterPro" id="IPR049978">
    <property type="entry name" value="SCO6880-like"/>
</dbReference>
<proteinExistence type="predicted"/>
<geneLocation type="plasmid" evidence="2 3">
    <name>unnamed7</name>
</geneLocation>
<evidence type="ECO:0000256" key="1">
    <source>
        <dbReference type="SAM" id="Phobius"/>
    </source>
</evidence>
<keyword evidence="1" id="KW-1133">Transmembrane helix</keyword>